<evidence type="ECO:0000313" key="1">
    <source>
        <dbReference type="Proteomes" id="UP000492821"/>
    </source>
</evidence>
<reference evidence="1" key="1">
    <citation type="journal article" date="2013" name="Genetics">
        <title>The draft genome and transcriptome of Panagrellus redivivus are shaped by the harsh demands of a free-living lifestyle.</title>
        <authorList>
            <person name="Srinivasan J."/>
            <person name="Dillman A.R."/>
            <person name="Macchietto M.G."/>
            <person name="Heikkinen L."/>
            <person name="Lakso M."/>
            <person name="Fracchia K.M."/>
            <person name="Antoshechkin I."/>
            <person name="Mortazavi A."/>
            <person name="Wong G."/>
            <person name="Sternberg P.W."/>
        </authorList>
    </citation>
    <scope>NUCLEOTIDE SEQUENCE [LARGE SCALE GENOMIC DNA]</scope>
    <source>
        <strain evidence="1">MT8872</strain>
    </source>
</reference>
<sequence length="69" mass="7442">MEAFPFQNRQDRPDPWVGKTYPSTFTWKQAQKAAIEGLTSGKAGSRPIEKGCGGKAAEIISLSGGLFNL</sequence>
<name>A0A7E4WBS9_PANRE</name>
<proteinExistence type="predicted"/>
<dbReference type="AlphaFoldDB" id="A0A7E4WBS9"/>
<accession>A0A7E4WBS9</accession>
<keyword evidence="1" id="KW-1185">Reference proteome</keyword>
<dbReference type="Proteomes" id="UP000492821">
    <property type="component" value="Unassembled WGS sequence"/>
</dbReference>
<dbReference type="WBParaSite" id="Pan_g9331.t1">
    <property type="protein sequence ID" value="Pan_g9331.t1"/>
    <property type="gene ID" value="Pan_g9331"/>
</dbReference>
<reference evidence="2" key="2">
    <citation type="submission" date="2020-10" db="UniProtKB">
        <authorList>
            <consortium name="WormBaseParasite"/>
        </authorList>
    </citation>
    <scope>IDENTIFICATION</scope>
</reference>
<evidence type="ECO:0000313" key="2">
    <source>
        <dbReference type="WBParaSite" id="Pan_g9331.t1"/>
    </source>
</evidence>
<organism evidence="1 2">
    <name type="scientific">Panagrellus redivivus</name>
    <name type="common">Microworm</name>
    <dbReference type="NCBI Taxonomy" id="6233"/>
    <lineage>
        <taxon>Eukaryota</taxon>
        <taxon>Metazoa</taxon>
        <taxon>Ecdysozoa</taxon>
        <taxon>Nematoda</taxon>
        <taxon>Chromadorea</taxon>
        <taxon>Rhabditida</taxon>
        <taxon>Tylenchina</taxon>
        <taxon>Panagrolaimomorpha</taxon>
        <taxon>Panagrolaimoidea</taxon>
        <taxon>Panagrolaimidae</taxon>
        <taxon>Panagrellus</taxon>
    </lineage>
</organism>
<protein>
    <submittedName>
        <fullName evidence="2">Glutathione S-transferase T3</fullName>
    </submittedName>
</protein>